<proteinExistence type="predicted"/>
<gene>
    <name evidence="1" type="ORF">HPBE_LOCUS3402</name>
</gene>
<feature type="non-terminal residue" evidence="1">
    <location>
        <position position="94"/>
    </location>
</feature>
<reference evidence="1" key="1">
    <citation type="submission" date="2018-11" db="EMBL/GenBank/DDBJ databases">
        <authorList>
            <consortium name="Pathogen Informatics"/>
        </authorList>
    </citation>
    <scope>NUCLEOTIDE SEQUENCE [LARGE SCALE GENOMIC DNA]</scope>
</reference>
<name>A0A3P7XZX7_HELPZ</name>
<dbReference type="OrthoDB" id="5811751at2759"/>
<organism evidence="1">
    <name type="scientific">Heligmosomoides polygyrus</name>
    <name type="common">Parasitic roundworm</name>
    <dbReference type="NCBI Taxonomy" id="6339"/>
    <lineage>
        <taxon>Eukaryota</taxon>
        <taxon>Metazoa</taxon>
        <taxon>Ecdysozoa</taxon>
        <taxon>Nematoda</taxon>
        <taxon>Chromadorea</taxon>
        <taxon>Rhabditida</taxon>
        <taxon>Rhabditina</taxon>
        <taxon>Rhabditomorpha</taxon>
        <taxon>Strongyloidea</taxon>
        <taxon>Heligmosomidae</taxon>
        <taxon>Heligmosomoides</taxon>
    </lineage>
</organism>
<evidence type="ECO:0000313" key="1">
    <source>
        <dbReference type="EMBL" id="VDO34482.1"/>
    </source>
</evidence>
<sequence length="94" mass="10866">MRTRGISTNVSTVKRMRHKLGFKRTTTKYCHTIRDQNQAARVDFCSEEIEEGRTYSNCVFTDECTVQIGCSTRFCFVKEGDQFSRLGHRAKHPA</sequence>
<accession>A0A3P7XZX7</accession>
<evidence type="ECO:0008006" key="2">
    <source>
        <dbReference type="Google" id="ProtNLM"/>
    </source>
</evidence>
<dbReference type="AlphaFoldDB" id="A0A3P7XZX7"/>
<dbReference type="EMBL" id="UZAH01008611">
    <property type="protein sequence ID" value="VDO34482.1"/>
    <property type="molecule type" value="Genomic_DNA"/>
</dbReference>
<protein>
    <recommendedName>
        <fullName evidence="2">Transposase Tc1-like domain-containing protein</fullName>
    </recommendedName>
</protein>